<dbReference type="EMBL" id="DRXG01000078">
    <property type="protein sequence ID" value="HHN52367.1"/>
    <property type="molecule type" value="Genomic_DNA"/>
</dbReference>
<evidence type="ECO:0000313" key="1">
    <source>
        <dbReference type="EMBL" id="HGN90265.1"/>
    </source>
</evidence>
<dbReference type="InterPro" id="IPR018632">
    <property type="entry name" value="AAA-associated_dom_C"/>
</dbReference>
<organism evidence="1">
    <name type="scientific">Caldiarchaeum subterraneum</name>
    <dbReference type="NCBI Taxonomy" id="311458"/>
    <lineage>
        <taxon>Archaea</taxon>
        <taxon>Nitrososphaerota</taxon>
        <taxon>Candidatus Caldarchaeales</taxon>
        <taxon>Candidatus Caldarchaeaceae</taxon>
        <taxon>Candidatus Caldarchaeum</taxon>
    </lineage>
</organism>
<protein>
    <submittedName>
        <fullName evidence="1">Uncharacterized protein</fullName>
    </submittedName>
</protein>
<accession>A0A7C4E038</accession>
<proteinExistence type="predicted"/>
<dbReference type="EMBL" id="DTAD01000036">
    <property type="protein sequence ID" value="HGN90265.1"/>
    <property type="molecule type" value="Genomic_DNA"/>
</dbReference>
<gene>
    <name evidence="2" type="ORF">ENM30_03530</name>
    <name evidence="1" type="ORF">ENT82_03945</name>
</gene>
<dbReference type="AlphaFoldDB" id="A0A7C4E038"/>
<name>A0A7C4E038_CALS0</name>
<evidence type="ECO:0000313" key="2">
    <source>
        <dbReference type="EMBL" id="HHN52367.1"/>
    </source>
</evidence>
<comment type="caution">
    <text evidence="1">The sequence shown here is derived from an EMBL/GenBank/DDBJ whole genome shotgun (WGS) entry which is preliminary data.</text>
</comment>
<sequence length="174" mass="19378">MQMGQQPSKFPPEARLGTVLGLLEMVVAYGGKADLAFIARELQMEVDQILPASNAAELLGLLEVHDGEGAATQLGIKVSKSLAKGKKKILKEQLPHLEPFRTIIELAKTKPKGFNIEDLINVLANKTELVEYTQEPEKLRELILDWLIYSEILSYDGDKGLFKLRMRKTTNSST</sequence>
<dbReference type="Pfam" id="PF09821">
    <property type="entry name" value="AAA_assoc_C"/>
    <property type="match status" value="1"/>
</dbReference>
<reference evidence="1" key="1">
    <citation type="journal article" date="2020" name="mSystems">
        <title>Genome- and Community-Level Interaction Insights into Carbon Utilization and Element Cycling Functions of Hydrothermarchaeota in Hydrothermal Sediment.</title>
        <authorList>
            <person name="Zhou Z."/>
            <person name="Liu Y."/>
            <person name="Xu W."/>
            <person name="Pan J."/>
            <person name="Luo Z.H."/>
            <person name="Li M."/>
        </authorList>
    </citation>
    <scope>NUCLEOTIDE SEQUENCE [LARGE SCALE GENOMIC DNA]</scope>
    <source>
        <strain evidence="2">SpSt-1073</strain>
        <strain evidence="1">SpSt-613</strain>
    </source>
</reference>